<keyword evidence="2" id="KW-1185">Reference proteome</keyword>
<name>A0A9P4JSU0_9PLEO</name>
<comment type="caution">
    <text evidence="1">The sequence shown here is derived from an EMBL/GenBank/DDBJ whole genome shotgun (WGS) entry which is preliminary data.</text>
</comment>
<accession>A0A9P4JSU0</accession>
<organism evidence="1 2">
    <name type="scientific">Delitschia confertaspora ATCC 74209</name>
    <dbReference type="NCBI Taxonomy" id="1513339"/>
    <lineage>
        <taxon>Eukaryota</taxon>
        <taxon>Fungi</taxon>
        <taxon>Dikarya</taxon>
        <taxon>Ascomycota</taxon>
        <taxon>Pezizomycotina</taxon>
        <taxon>Dothideomycetes</taxon>
        <taxon>Pleosporomycetidae</taxon>
        <taxon>Pleosporales</taxon>
        <taxon>Delitschiaceae</taxon>
        <taxon>Delitschia</taxon>
    </lineage>
</organism>
<proteinExistence type="predicted"/>
<gene>
    <name evidence="1" type="ORF">GQ43DRAFT_437739</name>
</gene>
<dbReference type="AlphaFoldDB" id="A0A9P4JSU0"/>
<dbReference type="Proteomes" id="UP000799536">
    <property type="component" value="Unassembled WGS sequence"/>
</dbReference>
<reference evidence="1" key="1">
    <citation type="journal article" date="2020" name="Stud. Mycol.">
        <title>101 Dothideomycetes genomes: a test case for predicting lifestyles and emergence of pathogens.</title>
        <authorList>
            <person name="Haridas S."/>
            <person name="Albert R."/>
            <person name="Binder M."/>
            <person name="Bloem J."/>
            <person name="Labutti K."/>
            <person name="Salamov A."/>
            <person name="Andreopoulos B."/>
            <person name="Baker S."/>
            <person name="Barry K."/>
            <person name="Bills G."/>
            <person name="Bluhm B."/>
            <person name="Cannon C."/>
            <person name="Castanera R."/>
            <person name="Culley D."/>
            <person name="Daum C."/>
            <person name="Ezra D."/>
            <person name="Gonzalez J."/>
            <person name="Henrissat B."/>
            <person name="Kuo A."/>
            <person name="Liang C."/>
            <person name="Lipzen A."/>
            <person name="Lutzoni F."/>
            <person name="Magnuson J."/>
            <person name="Mondo S."/>
            <person name="Nolan M."/>
            <person name="Ohm R."/>
            <person name="Pangilinan J."/>
            <person name="Park H.-J."/>
            <person name="Ramirez L."/>
            <person name="Alfaro M."/>
            <person name="Sun H."/>
            <person name="Tritt A."/>
            <person name="Yoshinaga Y."/>
            <person name="Zwiers L.-H."/>
            <person name="Turgeon B."/>
            <person name="Goodwin S."/>
            <person name="Spatafora J."/>
            <person name="Crous P."/>
            <person name="Grigoriev I."/>
        </authorList>
    </citation>
    <scope>NUCLEOTIDE SEQUENCE</scope>
    <source>
        <strain evidence="1">ATCC 74209</strain>
    </source>
</reference>
<evidence type="ECO:0000313" key="2">
    <source>
        <dbReference type="Proteomes" id="UP000799536"/>
    </source>
</evidence>
<protein>
    <submittedName>
        <fullName evidence="1">Uncharacterized protein</fullName>
    </submittedName>
</protein>
<dbReference type="EMBL" id="ML993871">
    <property type="protein sequence ID" value="KAF2204677.1"/>
    <property type="molecule type" value="Genomic_DNA"/>
</dbReference>
<sequence length="84" mass="9469">MNTYQSASADRLRKWLDKAPSLGLKLVYIGGLFSFGSPINEVDKTNRRTFALDLKSTVIFIVEHVSTLAYVLPLLTAHPVWNYV</sequence>
<evidence type="ECO:0000313" key="1">
    <source>
        <dbReference type="EMBL" id="KAF2204677.1"/>
    </source>
</evidence>